<organism evidence="3 4">
    <name type="scientific">Didymodactylos carnosus</name>
    <dbReference type="NCBI Taxonomy" id="1234261"/>
    <lineage>
        <taxon>Eukaryota</taxon>
        <taxon>Metazoa</taxon>
        <taxon>Spiralia</taxon>
        <taxon>Gnathifera</taxon>
        <taxon>Rotifera</taxon>
        <taxon>Eurotatoria</taxon>
        <taxon>Bdelloidea</taxon>
        <taxon>Philodinida</taxon>
        <taxon>Philodinidae</taxon>
        <taxon>Didymodactylos</taxon>
    </lineage>
</organism>
<dbReference type="Proteomes" id="UP000682733">
    <property type="component" value="Unassembled WGS sequence"/>
</dbReference>
<protein>
    <submittedName>
        <fullName evidence="3">Uncharacterized protein</fullName>
    </submittedName>
</protein>
<dbReference type="InterPro" id="IPR012337">
    <property type="entry name" value="RNaseH-like_sf"/>
</dbReference>
<feature type="compositionally biased region" description="Basic and acidic residues" evidence="1">
    <location>
        <begin position="376"/>
        <end position="388"/>
    </location>
</feature>
<accession>A0A8S2IDG4</accession>
<evidence type="ECO:0000313" key="3">
    <source>
        <dbReference type="EMBL" id="CAF3730297.1"/>
    </source>
</evidence>
<evidence type="ECO:0000256" key="1">
    <source>
        <dbReference type="SAM" id="MobiDB-lite"/>
    </source>
</evidence>
<evidence type="ECO:0000313" key="4">
    <source>
        <dbReference type="Proteomes" id="UP000682733"/>
    </source>
</evidence>
<dbReference type="SUPFAM" id="SSF53098">
    <property type="entry name" value="Ribonuclease H-like"/>
    <property type="match status" value="1"/>
</dbReference>
<dbReference type="EMBL" id="CAJNOK010005006">
    <property type="protein sequence ID" value="CAF0957211.1"/>
    <property type="molecule type" value="Genomic_DNA"/>
</dbReference>
<gene>
    <name evidence="2" type="ORF">OVA965_LOCUS12445</name>
    <name evidence="3" type="ORF">TMI583_LOCUS12449</name>
</gene>
<sequence length="431" mass="50861">MSHYRTPLDIVRRRNSRWNPKKVQINNRYRALYRVFAAPPHTYSYYYINRTTPIGILDNLIDHAQTTQHFSIDTENDVTTHRPSLIQIQFVYVNQPSIIILIETQHLPPESSPLFIKIRYLCSLILTPTNSLYAWGDPIRELQNFLQFNLFNLTNPPIKHNIQSEFKDWFNDRYPCSPERKDEPNDQYSLQHAIKLVFNQWLDKELTLSDWGCGIDEHLATCIPQALVGMDRVRCLAGEREIRKLQTQYAINDCLSLTKLMFPVLYDWTPEQVKNYETSLQSLQLPSLKLESQYEDISDDEDMGLIPVHVQDEPLFHSPVPVEVRDELVVHVQDGLTEPSPLQCEPISDDEEDQNIVSQHNPSSMHNRLVTPQRTVRMEKRRSPDSHKQYNQLQNRRRRARRYKHEVIRSIYHKFSVTKVKRILRSMNSQF</sequence>
<dbReference type="AlphaFoldDB" id="A0A8S2IDG4"/>
<evidence type="ECO:0000313" key="2">
    <source>
        <dbReference type="EMBL" id="CAF0957211.1"/>
    </source>
</evidence>
<reference evidence="3" key="1">
    <citation type="submission" date="2021-02" db="EMBL/GenBank/DDBJ databases">
        <authorList>
            <person name="Nowell W R."/>
        </authorList>
    </citation>
    <scope>NUCLEOTIDE SEQUENCE</scope>
</reference>
<name>A0A8S2IDG4_9BILA</name>
<dbReference type="EMBL" id="CAJOBA010005011">
    <property type="protein sequence ID" value="CAF3730297.1"/>
    <property type="molecule type" value="Genomic_DNA"/>
</dbReference>
<dbReference type="Proteomes" id="UP000677228">
    <property type="component" value="Unassembled WGS sequence"/>
</dbReference>
<comment type="caution">
    <text evidence="3">The sequence shown here is derived from an EMBL/GenBank/DDBJ whole genome shotgun (WGS) entry which is preliminary data.</text>
</comment>
<proteinExistence type="predicted"/>
<feature type="region of interest" description="Disordered" evidence="1">
    <location>
        <begin position="375"/>
        <end position="400"/>
    </location>
</feature>